<gene>
    <name evidence="2" type="ORF">RZO55_07610</name>
</gene>
<keyword evidence="3" id="KW-1185">Reference proteome</keyword>
<dbReference type="Gene3D" id="2.40.160.200">
    <property type="entry name" value="LURP1-related"/>
    <property type="match status" value="1"/>
</dbReference>
<dbReference type="Proteomes" id="UP001276854">
    <property type="component" value="Unassembled WGS sequence"/>
</dbReference>
<name>A0ABU4GIK2_9CLOT</name>
<comment type="caution">
    <text evidence="2">The sequence shown here is derived from an EMBL/GenBank/DDBJ whole genome shotgun (WGS) entry which is preliminary data.</text>
</comment>
<proteinExistence type="inferred from homology"/>
<protein>
    <submittedName>
        <fullName evidence="2">LURP-one-related family protein</fullName>
    </submittedName>
</protein>
<accession>A0ABU4GIK2</accession>
<dbReference type="InterPro" id="IPR038595">
    <property type="entry name" value="LOR_sf"/>
</dbReference>
<dbReference type="RefSeq" id="WP_318063689.1">
    <property type="nucleotide sequence ID" value="NZ_JAWONS010000109.1"/>
</dbReference>
<dbReference type="InterPro" id="IPR007612">
    <property type="entry name" value="LOR"/>
</dbReference>
<evidence type="ECO:0000313" key="2">
    <source>
        <dbReference type="EMBL" id="MDW2797440.1"/>
    </source>
</evidence>
<dbReference type="EMBL" id="JAWONS010000109">
    <property type="protein sequence ID" value="MDW2797440.1"/>
    <property type="molecule type" value="Genomic_DNA"/>
</dbReference>
<reference evidence="2 3" key="1">
    <citation type="submission" date="2023-10" db="EMBL/GenBank/DDBJ databases">
        <title>A novel Glycoside Hydrolase 43-Like Enzyme from Clostrdium boliviensis is an Endo-xylanase, and a Candidate for Xylooligosaccharides Production from Different Xylan Substrates.</title>
        <authorList>
            <person name="Alvarez M.T."/>
            <person name="Rocabado-Villegas L.R."/>
            <person name="Salas-Veizaga D.M."/>
            <person name="Linares-Pasten J.A."/>
            <person name="Gudmundsdottir E.E."/>
            <person name="Hreggvidsson G.O."/>
            <person name="Adlercreutz P."/>
            <person name="Nordberg Karlsson E."/>
        </authorList>
    </citation>
    <scope>NUCLEOTIDE SEQUENCE [LARGE SCALE GENOMIC DNA]</scope>
    <source>
        <strain evidence="2 3">E-1</strain>
    </source>
</reference>
<sequence>MKLMFKQRFFSWFDSYDIYDETGSPVFTVSGKPAWGHKLEIYDKNGSHLATLKEQIFTFLPRFYIIINGETVGTITKEFTFFRPSFNIDCNGWEVKGDFFEWDYSIHSREGRIVAQIEKQLFRFTDTYIIDVEEERDALLSLMVVLAIDAVKCSQDNK</sequence>
<dbReference type="SUPFAM" id="SSF54518">
    <property type="entry name" value="Tubby C-terminal domain-like"/>
    <property type="match status" value="1"/>
</dbReference>
<comment type="similarity">
    <text evidence="1">Belongs to the LOR family.</text>
</comment>
<dbReference type="Pfam" id="PF04525">
    <property type="entry name" value="LOR"/>
    <property type="match status" value="1"/>
</dbReference>
<dbReference type="InterPro" id="IPR025659">
    <property type="entry name" value="Tubby-like_C"/>
</dbReference>
<evidence type="ECO:0000313" key="3">
    <source>
        <dbReference type="Proteomes" id="UP001276854"/>
    </source>
</evidence>
<organism evidence="2 3">
    <name type="scientific">Clostridium boliviensis</name>
    <dbReference type="NCBI Taxonomy" id="318465"/>
    <lineage>
        <taxon>Bacteria</taxon>
        <taxon>Bacillati</taxon>
        <taxon>Bacillota</taxon>
        <taxon>Clostridia</taxon>
        <taxon>Eubacteriales</taxon>
        <taxon>Clostridiaceae</taxon>
        <taxon>Clostridium</taxon>
    </lineage>
</organism>
<evidence type="ECO:0000256" key="1">
    <source>
        <dbReference type="ARBA" id="ARBA00005437"/>
    </source>
</evidence>